<sequence>MAMAAPDQRQAAAEAFSRREWLCTKGKMILCVVVLALSKLYKQYLKGMALRVSLEV</sequence>
<evidence type="ECO:0000313" key="2">
    <source>
        <dbReference type="Proteomes" id="UP000507245"/>
    </source>
</evidence>
<protein>
    <submittedName>
        <fullName evidence="1">Uncharacterized protein</fullName>
    </submittedName>
</protein>
<accession>A0A6J5X3X0</accession>
<dbReference type="EMBL" id="CAEKKB010000004">
    <property type="protein sequence ID" value="CAB4306662.1"/>
    <property type="molecule type" value="Genomic_DNA"/>
</dbReference>
<organism evidence="1 2">
    <name type="scientific">Prunus armeniaca</name>
    <name type="common">Apricot</name>
    <name type="synonym">Armeniaca vulgaris</name>
    <dbReference type="NCBI Taxonomy" id="36596"/>
    <lineage>
        <taxon>Eukaryota</taxon>
        <taxon>Viridiplantae</taxon>
        <taxon>Streptophyta</taxon>
        <taxon>Embryophyta</taxon>
        <taxon>Tracheophyta</taxon>
        <taxon>Spermatophyta</taxon>
        <taxon>Magnoliopsida</taxon>
        <taxon>eudicotyledons</taxon>
        <taxon>Gunneridae</taxon>
        <taxon>Pentapetalae</taxon>
        <taxon>rosids</taxon>
        <taxon>fabids</taxon>
        <taxon>Rosales</taxon>
        <taxon>Rosaceae</taxon>
        <taxon>Amygdaloideae</taxon>
        <taxon>Amygdaleae</taxon>
        <taxon>Prunus</taxon>
    </lineage>
</organism>
<gene>
    <name evidence="1" type="ORF">ORAREDHAP_LOCUS24917</name>
</gene>
<dbReference type="AlphaFoldDB" id="A0A6J5X3X0"/>
<keyword evidence="2" id="KW-1185">Reference proteome</keyword>
<evidence type="ECO:0000313" key="1">
    <source>
        <dbReference type="EMBL" id="CAB4306662.1"/>
    </source>
</evidence>
<reference evidence="2" key="1">
    <citation type="journal article" date="2020" name="Genome Biol.">
        <title>Gamete binning: chromosome-level and haplotype-resolved genome assembly enabled by high-throughput single-cell sequencing of gamete genomes.</title>
        <authorList>
            <person name="Campoy J.A."/>
            <person name="Sun H."/>
            <person name="Goel M."/>
            <person name="Jiao W.-B."/>
            <person name="Folz-Donahue K."/>
            <person name="Wang N."/>
            <person name="Rubio M."/>
            <person name="Liu C."/>
            <person name="Kukat C."/>
            <person name="Ruiz D."/>
            <person name="Huettel B."/>
            <person name="Schneeberger K."/>
        </authorList>
    </citation>
    <scope>NUCLEOTIDE SEQUENCE [LARGE SCALE GENOMIC DNA]</scope>
    <source>
        <strain evidence="2">cv. Rojo Pasion</strain>
    </source>
</reference>
<dbReference type="Proteomes" id="UP000507245">
    <property type="component" value="Unassembled WGS sequence"/>
</dbReference>
<name>A0A6J5X3X0_PRUAR</name>
<proteinExistence type="predicted"/>